<evidence type="ECO:0000313" key="2">
    <source>
        <dbReference type="EMBL" id="DAD19246.1"/>
    </source>
</evidence>
<evidence type="ECO:0000313" key="3">
    <source>
        <dbReference type="Proteomes" id="UP000607653"/>
    </source>
</evidence>
<evidence type="ECO:0000259" key="1">
    <source>
        <dbReference type="SMART" id="SM00499"/>
    </source>
</evidence>
<dbReference type="Proteomes" id="UP000607653">
    <property type="component" value="Unassembled WGS sequence"/>
</dbReference>
<dbReference type="SUPFAM" id="SSF47699">
    <property type="entry name" value="Bifunctional inhibitor/lipid-transfer protein/seed storage 2S albumin"/>
    <property type="match status" value="1"/>
</dbReference>
<dbReference type="AlphaFoldDB" id="A0A822XJV6"/>
<comment type="caution">
    <text evidence="2">The sequence shown here is derived from an EMBL/GenBank/DDBJ whole genome shotgun (WGS) entry which is preliminary data.</text>
</comment>
<dbReference type="SMART" id="SM00499">
    <property type="entry name" value="AAI"/>
    <property type="match status" value="1"/>
</dbReference>
<dbReference type="InterPro" id="IPR051636">
    <property type="entry name" value="Plant_LTP/defense-related"/>
</dbReference>
<dbReference type="EMBL" id="DUZY01000001">
    <property type="protein sequence ID" value="DAD19246.1"/>
    <property type="molecule type" value="Genomic_DNA"/>
</dbReference>
<accession>A0A822XJV6</accession>
<dbReference type="CDD" id="cd01958">
    <property type="entry name" value="HPS_like"/>
    <property type="match status" value="1"/>
</dbReference>
<protein>
    <recommendedName>
        <fullName evidence="1">Bifunctional inhibitor/plant lipid transfer protein/seed storage helical domain-containing protein</fullName>
    </recommendedName>
</protein>
<dbReference type="Pfam" id="PF14547">
    <property type="entry name" value="Hydrophob_seed"/>
    <property type="match status" value="1"/>
</dbReference>
<feature type="domain" description="Bifunctional inhibitor/plant lipid transfer protein/seed storage helical" evidence="1">
    <location>
        <begin position="53"/>
        <end position="133"/>
    </location>
</feature>
<reference evidence="2 3" key="1">
    <citation type="journal article" date="2020" name="Mol. Biol. Evol.">
        <title>Distinct Expression and Methylation Patterns for Genes with Different Fates following a Single Whole-Genome Duplication in Flowering Plants.</title>
        <authorList>
            <person name="Shi T."/>
            <person name="Rahmani R.S."/>
            <person name="Gugger P.F."/>
            <person name="Wang M."/>
            <person name="Li H."/>
            <person name="Zhang Y."/>
            <person name="Li Z."/>
            <person name="Wang Q."/>
            <person name="Van de Peer Y."/>
            <person name="Marchal K."/>
            <person name="Chen J."/>
        </authorList>
    </citation>
    <scope>NUCLEOTIDE SEQUENCE [LARGE SCALE GENOMIC DNA]</scope>
    <source>
        <tissue evidence="2">Leaf</tissue>
    </source>
</reference>
<sequence length="134" mass="14093">MALMASKVSTALLILLNLLFFSCVSSFSFLLRPSLILLSPLLAPFIPNEPVNCPRNMLKMGVCANLLGMPIVIGTPPKGPCCAFLGGLANFEVAMCLCTALKANILGINLNIPQALSLIVNACGKKVPDGFQCA</sequence>
<organism evidence="2 3">
    <name type="scientific">Nelumbo nucifera</name>
    <name type="common">Sacred lotus</name>
    <dbReference type="NCBI Taxonomy" id="4432"/>
    <lineage>
        <taxon>Eukaryota</taxon>
        <taxon>Viridiplantae</taxon>
        <taxon>Streptophyta</taxon>
        <taxon>Embryophyta</taxon>
        <taxon>Tracheophyta</taxon>
        <taxon>Spermatophyta</taxon>
        <taxon>Magnoliopsida</taxon>
        <taxon>Proteales</taxon>
        <taxon>Nelumbonaceae</taxon>
        <taxon>Nelumbo</taxon>
    </lineage>
</organism>
<dbReference type="Gene3D" id="1.10.110.10">
    <property type="entry name" value="Plant lipid-transfer and hydrophobic proteins"/>
    <property type="match status" value="1"/>
</dbReference>
<name>A0A822XJV6_NELNU</name>
<dbReference type="InterPro" id="IPR036312">
    <property type="entry name" value="Bifun_inhib/LTP/seed_sf"/>
</dbReference>
<gene>
    <name evidence="2" type="ORF">HUJ06_020709</name>
</gene>
<proteinExistence type="predicted"/>
<keyword evidence="3" id="KW-1185">Reference proteome</keyword>
<dbReference type="PROSITE" id="PS51257">
    <property type="entry name" value="PROKAR_LIPOPROTEIN"/>
    <property type="match status" value="1"/>
</dbReference>
<dbReference type="PANTHER" id="PTHR31731">
    <property type="match status" value="1"/>
</dbReference>
<dbReference type="InterPro" id="IPR016140">
    <property type="entry name" value="Bifunc_inhib/LTP/seed_store"/>
</dbReference>
<dbReference type="InterPro" id="IPR027923">
    <property type="entry name" value="Hydrophob_seed_dom"/>
</dbReference>